<feature type="region of interest" description="Disordered" evidence="1">
    <location>
        <begin position="480"/>
        <end position="530"/>
    </location>
</feature>
<keyword evidence="3" id="KW-0255">Endonuclease</keyword>
<dbReference type="Proteomes" id="UP000295764">
    <property type="component" value="Unassembled WGS sequence"/>
</dbReference>
<dbReference type="EMBL" id="SNVW01000010">
    <property type="protein sequence ID" value="TDN42894.1"/>
    <property type="molecule type" value="Genomic_DNA"/>
</dbReference>
<dbReference type="AlphaFoldDB" id="A0A4R6DF48"/>
<gene>
    <name evidence="3" type="ORF">EDF64_110155</name>
</gene>
<name>A0A4R6DF48_9MICO</name>
<feature type="compositionally biased region" description="Basic and acidic residues" evidence="1">
    <location>
        <begin position="510"/>
        <end position="530"/>
    </location>
</feature>
<evidence type="ECO:0000256" key="1">
    <source>
        <dbReference type="SAM" id="MobiDB-lite"/>
    </source>
</evidence>
<organism evidence="3 4">
    <name type="scientific">Curtobacterium flaccumfaciens</name>
    <dbReference type="NCBI Taxonomy" id="2035"/>
    <lineage>
        <taxon>Bacteria</taxon>
        <taxon>Bacillati</taxon>
        <taxon>Actinomycetota</taxon>
        <taxon>Actinomycetes</taxon>
        <taxon>Micrococcales</taxon>
        <taxon>Microbacteriaceae</taxon>
        <taxon>Curtobacterium</taxon>
    </lineage>
</organism>
<evidence type="ECO:0000259" key="2">
    <source>
        <dbReference type="Pfam" id="PF13930"/>
    </source>
</evidence>
<dbReference type="Pfam" id="PF13930">
    <property type="entry name" value="Endonuclea_NS_2"/>
    <property type="match status" value="1"/>
</dbReference>
<proteinExistence type="predicted"/>
<sequence>MSGQCRADGLIDPDAIPGANIDAAQVETAGTAFSTSATDVETRGGEVKTAWAKLGSSYTTPDSADLLAVMDGVETDTASLAATLQKASTFIGDYATAVAPIAKRLVELKAEAATFVEKALKGKTVGPWDPEHPANQGIVGLVENFGQVLDDVHLPWDQYTPYVDENNELLTKVAAQETKLSAASAECVNAINGLRTDMCLAPVQAVDYTAAVKANEPMPWGSTGRGDQSCQESFDSGVYDAAKGTVEGLGGLIGYNSQTGEWGDGDWAAQSWKGFAESLGLIVLMGSPPLLIAAALPKGVLPDVVGDTARSIMDQQKTLVEGFVGSPEDWRDDPAHAAGGAAFNIGTLFIPGAGEVGAGAKVAALGSRLAVLGADGSKLALIGSKVAAAGTTIVRVGDALSSLPGKALSGVSDLLARGRGGFADALRGLGDKIPTVKVSVEHAMATPDGFGVGVGRPHIEVGNPGSGGHWLHSVADRVDGTNGHGVDPEPLGQASHGHTSTDVGPLGTDRPGRDGAGWHRLPVDPDQPVKRLAFDDPALKRANLEPNTRYELTDRRAVYITDEYGRPSRFEAMIDRNYPLSERVRDADEQRLAGGPDRLAEDHGGHLLSAGHGGSPYGVNLTPEHGRSVNLGAVRRVENSISKMLREDPNTSVYLSREIQYVGRADRGSIFLIHWGRDGVEHLQQVRVTNHVSHEAATRAGGLAD</sequence>
<dbReference type="RefSeq" id="WP_133520620.1">
    <property type="nucleotide sequence ID" value="NZ_SNVW01000010.1"/>
</dbReference>
<comment type="caution">
    <text evidence="3">The sequence shown here is derived from an EMBL/GenBank/DDBJ whole genome shotgun (WGS) entry which is preliminary data.</text>
</comment>
<accession>A0A4R6DF48</accession>
<evidence type="ECO:0000313" key="4">
    <source>
        <dbReference type="Proteomes" id="UP000295764"/>
    </source>
</evidence>
<protein>
    <submittedName>
        <fullName evidence="3">DNA/RNA non-specific endonuclease</fullName>
    </submittedName>
</protein>
<evidence type="ECO:0000313" key="3">
    <source>
        <dbReference type="EMBL" id="TDN42894.1"/>
    </source>
</evidence>
<feature type="domain" description="Type VII secretion system protein EssD-like" evidence="2">
    <location>
        <begin position="546"/>
        <end position="668"/>
    </location>
</feature>
<dbReference type="InterPro" id="IPR044927">
    <property type="entry name" value="Endonuclea_NS_2"/>
</dbReference>
<dbReference type="GO" id="GO:0004519">
    <property type="term" value="F:endonuclease activity"/>
    <property type="evidence" value="ECO:0007669"/>
    <property type="project" value="UniProtKB-KW"/>
</dbReference>
<reference evidence="3 4" key="1">
    <citation type="submission" date="2019-03" db="EMBL/GenBank/DDBJ databases">
        <title>Genomic analyses of the natural microbiome of Caenorhabditis elegans.</title>
        <authorList>
            <person name="Samuel B."/>
        </authorList>
    </citation>
    <scope>NUCLEOTIDE SEQUENCE [LARGE SCALE GENOMIC DNA]</scope>
    <source>
        <strain evidence="3 4">JUb65</strain>
    </source>
</reference>
<dbReference type="OrthoDB" id="3259283at2"/>
<keyword evidence="3" id="KW-0540">Nuclease</keyword>
<keyword evidence="3" id="KW-0378">Hydrolase</keyword>